<evidence type="ECO:0000256" key="4">
    <source>
        <dbReference type="ARBA" id="ARBA00022771"/>
    </source>
</evidence>
<reference evidence="9 10" key="1">
    <citation type="submission" date="2018-02" db="EMBL/GenBank/DDBJ databases">
        <title>The genomes of Aspergillus section Nigri reveals drivers in fungal speciation.</title>
        <authorList>
            <consortium name="DOE Joint Genome Institute"/>
            <person name="Vesth T.C."/>
            <person name="Nybo J."/>
            <person name="Theobald S."/>
            <person name="Brandl J."/>
            <person name="Frisvad J.C."/>
            <person name="Nielsen K.F."/>
            <person name="Lyhne E.K."/>
            <person name="Kogle M.E."/>
            <person name="Kuo A."/>
            <person name="Riley R."/>
            <person name="Clum A."/>
            <person name="Nolan M."/>
            <person name="Lipzen A."/>
            <person name="Salamov A."/>
            <person name="Henrissat B."/>
            <person name="Wiebenga A."/>
            <person name="De vries R.P."/>
            <person name="Grigoriev I.V."/>
            <person name="Mortensen U.H."/>
            <person name="Andersen M.R."/>
            <person name="Baker S.E."/>
        </authorList>
    </citation>
    <scope>NUCLEOTIDE SEQUENCE [LARGE SCALE GENOMIC DNA]</scope>
    <source>
        <strain evidence="9 10">CBS 121057</strain>
    </source>
</reference>
<keyword evidence="10" id="KW-1185">Reference proteome</keyword>
<dbReference type="PANTHER" id="PTHR40626">
    <property type="entry name" value="MIP31509P"/>
    <property type="match status" value="1"/>
</dbReference>
<dbReference type="PANTHER" id="PTHR40626:SF32">
    <property type="entry name" value="ZINC FINGER PROTEIN RST2"/>
    <property type="match status" value="1"/>
</dbReference>
<evidence type="ECO:0000256" key="1">
    <source>
        <dbReference type="ARBA" id="ARBA00004123"/>
    </source>
</evidence>
<dbReference type="InterPro" id="IPR013087">
    <property type="entry name" value="Znf_C2H2_type"/>
</dbReference>
<dbReference type="STRING" id="1448318.A0A319E4P2"/>
<dbReference type="SMART" id="SM00355">
    <property type="entry name" value="ZnF_C2H2"/>
    <property type="match status" value="1"/>
</dbReference>
<dbReference type="InterPro" id="IPR051059">
    <property type="entry name" value="VerF-like"/>
</dbReference>
<proteinExistence type="predicted"/>
<dbReference type="GO" id="GO:0000978">
    <property type="term" value="F:RNA polymerase II cis-regulatory region sequence-specific DNA binding"/>
    <property type="evidence" value="ECO:0007669"/>
    <property type="project" value="InterPro"/>
</dbReference>
<dbReference type="EMBL" id="KZ826414">
    <property type="protein sequence ID" value="PYI01488.1"/>
    <property type="molecule type" value="Genomic_DNA"/>
</dbReference>
<keyword evidence="6" id="KW-0539">Nucleus</keyword>
<keyword evidence="2" id="KW-0479">Metal-binding</keyword>
<evidence type="ECO:0000313" key="9">
    <source>
        <dbReference type="EMBL" id="PYI01488.1"/>
    </source>
</evidence>
<evidence type="ECO:0000256" key="2">
    <source>
        <dbReference type="ARBA" id="ARBA00022723"/>
    </source>
</evidence>
<feature type="domain" description="C2H2-type" evidence="8">
    <location>
        <begin position="11"/>
        <end position="38"/>
    </location>
</feature>
<evidence type="ECO:0000256" key="5">
    <source>
        <dbReference type="ARBA" id="ARBA00022833"/>
    </source>
</evidence>
<dbReference type="GO" id="GO:0008270">
    <property type="term" value="F:zinc ion binding"/>
    <property type="evidence" value="ECO:0007669"/>
    <property type="project" value="UniProtKB-KW"/>
</dbReference>
<comment type="subcellular location">
    <subcellularLocation>
        <location evidence="1">Nucleus</location>
    </subcellularLocation>
</comment>
<evidence type="ECO:0000256" key="7">
    <source>
        <dbReference type="PROSITE-ProRule" id="PRU00042"/>
    </source>
</evidence>
<gene>
    <name evidence="9" type="ORF">BO78DRAFT_327456</name>
</gene>
<evidence type="ECO:0000313" key="10">
    <source>
        <dbReference type="Proteomes" id="UP000248423"/>
    </source>
</evidence>
<dbReference type="Gene3D" id="3.30.160.60">
    <property type="entry name" value="Classic Zinc Finger"/>
    <property type="match status" value="2"/>
</dbReference>
<dbReference type="PROSITE" id="PS50157">
    <property type="entry name" value="ZINC_FINGER_C2H2_2"/>
    <property type="match status" value="1"/>
</dbReference>
<keyword evidence="3" id="KW-0677">Repeat</keyword>
<dbReference type="FunFam" id="3.30.160.60:FF:000072">
    <property type="entry name" value="zinc finger protein 143 isoform X1"/>
    <property type="match status" value="1"/>
</dbReference>
<dbReference type="FunFam" id="3.30.160.60:FF:000446">
    <property type="entry name" value="Zinc finger protein"/>
    <property type="match status" value="1"/>
</dbReference>
<evidence type="ECO:0000256" key="6">
    <source>
        <dbReference type="ARBA" id="ARBA00023242"/>
    </source>
</evidence>
<keyword evidence="5" id="KW-0862">Zinc</keyword>
<dbReference type="PROSITE" id="PS00028">
    <property type="entry name" value="ZINC_FINGER_C2H2_1"/>
    <property type="match status" value="1"/>
</dbReference>
<accession>A0A319E4P2</accession>
<evidence type="ECO:0000256" key="3">
    <source>
        <dbReference type="ARBA" id="ARBA00022737"/>
    </source>
</evidence>
<name>A0A319E4P2_ASPSB</name>
<dbReference type="GO" id="GO:0000981">
    <property type="term" value="F:DNA-binding transcription factor activity, RNA polymerase II-specific"/>
    <property type="evidence" value="ECO:0007669"/>
    <property type="project" value="InterPro"/>
</dbReference>
<dbReference type="OrthoDB" id="10018191at2759"/>
<sequence length="51" mass="6005">MPPSRRGTKERRCPWCSQSFAKEDHLARHIRTHTKEKPFTCSVCGKTFSRQ</sequence>
<keyword evidence="4 7" id="KW-0863">Zinc-finger</keyword>
<organism evidence="9 10">
    <name type="scientific">Aspergillus sclerotiicarbonarius (strain CBS 121057 / IBT 28362)</name>
    <dbReference type="NCBI Taxonomy" id="1448318"/>
    <lineage>
        <taxon>Eukaryota</taxon>
        <taxon>Fungi</taxon>
        <taxon>Dikarya</taxon>
        <taxon>Ascomycota</taxon>
        <taxon>Pezizomycotina</taxon>
        <taxon>Eurotiomycetes</taxon>
        <taxon>Eurotiomycetidae</taxon>
        <taxon>Eurotiales</taxon>
        <taxon>Aspergillaceae</taxon>
        <taxon>Aspergillus</taxon>
        <taxon>Aspergillus subgen. Circumdati</taxon>
    </lineage>
</organism>
<protein>
    <recommendedName>
        <fullName evidence="8">C2H2-type domain-containing protein</fullName>
    </recommendedName>
</protein>
<dbReference type="AlphaFoldDB" id="A0A319E4P2"/>
<dbReference type="InterPro" id="IPR036236">
    <property type="entry name" value="Znf_C2H2_sf"/>
</dbReference>
<dbReference type="Pfam" id="PF13465">
    <property type="entry name" value="zf-H2C2_2"/>
    <property type="match status" value="1"/>
</dbReference>
<dbReference type="Proteomes" id="UP000248423">
    <property type="component" value="Unassembled WGS sequence"/>
</dbReference>
<dbReference type="GO" id="GO:0000785">
    <property type="term" value="C:chromatin"/>
    <property type="evidence" value="ECO:0007669"/>
    <property type="project" value="TreeGrafter"/>
</dbReference>
<dbReference type="VEuPathDB" id="FungiDB:BO78DRAFT_327456"/>
<evidence type="ECO:0000259" key="8">
    <source>
        <dbReference type="PROSITE" id="PS50157"/>
    </source>
</evidence>
<dbReference type="SUPFAM" id="SSF57667">
    <property type="entry name" value="beta-beta-alpha zinc fingers"/>
    <property type="match status" value="1"/>
</dbReference>
<dbReference type="GO" id="GO:0005634">
    <property type="term" value="C:nucleus"/>
    <property type="evidence" value="ECO:0007669"/>
    <property type="project" value="UniProtKB-SubCell"/>
</dbReference>